<protein>
    <submittedName>
        <fullName evidence="2">Uncharacterized protein</fullName>
    </submittedName>
</protein>
<proteinExistence type="predicted"/>
<evidence type="ECO:0000313" key="2">
    <source>
        <dbReference type="EMBL" id="KAJ1373063.1"/>
    </source>
</evidence>
<feature type="region of interest" description="Disordered" evidence="1">
    <location>
        <begin position="39"/>
        <end position="59"/>
    </location>
</feature>
<evidence type="ECO:0000313" key="3">
    <source>
        <dbReference type="Proteomes" id="UP001196413"/>
    </source>
</evidence>
<accession>A0AAD5RB25</accession>
<sequence length="118" mass="13655">MSKKEWPQSDGFWWCTDSTCLRYRVKRKSYCGITDEVDAESSLKRSPTERGYRSAPREPSVENFCSYDDVTPKNISHKTTTIIYVNCESTHFDENSILKIYSADNSAIDNFFAQLVFV</sequence>
<dbReference type="AlphaFoldDB" id="A0AAD5RB25"/>
<comment type="caution">
    <text evidence="2">The sequence shown here is derived from an EMBL/GenBank/DDBJ whole genome shotgun (WGS) entry which is preliminary data.</text>
</comment>
<keyword evidence="3" id="KW-1185">Reference proteome</keyword>
<gene>
    <name evidence="2" type="ORF">KIN20_035393</name>
</gene>
<dbReference type="Proteomes" id="UP001196413">
    <property type="component" value="Unassembled WGS sequence"/>
</dbReference>
<evidence type="ECO:0000256" key="1">
    <source>
        <dbReference type="SAM" id="MobiDB-lite"/>
    </source>
</evidence>
<organism evidence="2 3">
    <name type="scientific">Parelaphostrongylus tenuis</name>
    <name type="common">Meningeal worm</name>
    <dbReference type="NCBI Taxonomy" id="148309"/>
    <lineage>
        <taxon>Eukaryota</taxon>
        <taxon>Metazoa</taxon>
        <taxon>Ecdysozoa</taxon>
        <taxon>Nematoda</taxon>
        <taxon>Chromadorea</taxon>
        <taxon>Rhabditida</taxon>
        <taxon>Rhabditina</taxon>
        <taxon>Rhabditomorpha</taxon>
        <taxon>Strongyloidea</taxon>
        <taxon>Metastrongylidae</taxon>
        <taxon>Parelaphostrongylus</taxon>
    </lineage>
</organism>
<reference evidence="2" key="1">
    <citation type="submission" date="2021-06" db="EMBL/GenBank/DDBJ databases">
        <title>Parelaphostrongylus tenuis whole genome reference sequence.</title>
        <authorList>
            <person name="Garwood T.J."/>
            <person name="Larsen P.A."/>
            <person name="Fountain-Jones N.M."/>
            <person name="Garbe J.R."/>
            <person name="Macchietto M.G."/>
            <person name="Kania S.A."/>
            <person name="Gerhold R.W."/>
            <person name="Richards J.E."/>
            <person name="Wolf T.M."/>
        </authorList>
    </citation>
    <scope>NUCLEOTIDE SEQUENCE</scope>
    <source>
        <strain evidence="2">MNPRO001-30</strain>
        <tissue evidence="2">Meninges</tissue>
    </source>
</reference>
<dbReference type="EMBL" id="JAHQIW010007222">
    <property type="protein sequence ID" value="KAJ1373063.1"/>
    <property type="molecule type" value="Genomic_DNA"/>
</dbReference>
<feature type="compositionally biased region" description="Basic and acidic residues" evidence="1">
    <location>
        <begin position="41"/>
        <end position="59"/>
    </location>
</feature>
<name>A0AAD5RB25_PARTN</name>